<organism evidence="11 12">
    <name type="scientific">Motiliproteus coralliicola</name>
    <dbReference type="NCBI Taxonomy" id="2283196"/>
    <lineage>
        <taxon>Bacteria</taxon>
        <taxon>Pseudomonadati</taxon>
        <taxon>Pseudomonadota</taxon>
        <taxon>Gammaproteobacteria</taxon>
        <taxon>Oceanospirillales</taxon>
        <taxon>Oceanospirillaceae</taxon>
        <taxon>Motiliproteus</taxon>
    </lineage>
</organism>
<dbReference type="RefSeq" id="WP_114696402.1">
    <property type="nucleotide sequence ID" value="NZ_QQOH01000004.1"/>
</dbReference>
<dbReference type="GO" id="GO:0003725">
    <property type="term" value="F:double-stranded RNA binding"/>
    <property type="evidence" value="ECO:0007669"/>
    <property type="project" value="InterPro"/>
</dbReference>
<name>A0A369WAV1_9GAMM</name>
<proteinExistence type="inferred from homology"/>
<protein>
    <recommendedName>
        <fullName evidence="9">Threonylcarbamoyl-AMP synthase</fullName>
        <shortName evidence="9">TC-AMP synthase</shortName>
        <ecNumber evidence="9">2.7.7.87</ecNumber>
    </recommendedName>
    <alternativeName>
        <fullName evidence="9">L-threonylcarbamoyladenylate synthase</fullName>
    </alternativeName>
    <alternativeName>
        <fullName evidence="9">t(6)A37 threonylcarbamoyladenosine biosynthesis protein TsaC</fullName>
    </alternativeName>
    <alternativeName>
        <fullName evidence="9">tRNA threonylcarbamoyladenosine biosynthesis protein TsaC</fullName>
    </alternativeName>
</protein>
<dbReference type="PROSITE" id="PS51163">
    <property type="entry name" value="YRDC"/>
    <property type="match status" value="1"/>
</dbReference>
<comment type="subcellular location">
    <subcellularLocation>
        <location evidence="1 9">Cytoplasm</location>
    </subcellularLocation>
</comment>
<keyword evidence="4 9" id="KW-0819">tRNA processing</keyword>
<feature type="domain" description="YrdC-like" evidence="10">
    <location>
        <begin position="3"/>
        <end position="184"/>
    </location>
</feature>
<dbReference type="GO" id="GO:0000049">
    <property type="term" value="F:tRNA binding"/>
    <property type="evidence" value="ECO:0007669"/>
    <property type="project" value="TreeGrafter"/>
</dbReference>
<dbReference type="NCBIfam" id="TIGR00057">
    <property type="entry name" value="L-threonylcarbamoyladenylate synthase"/>
    <property type="match status" value="1"/>
</dbReference>
<evidence type="ECO:0000256" key="4">
    <source>
        <dbReference type="ARBA" id="ARBA00022694"/>
    </source>
</evidence>
<dbReference type="EMBL" id="QQOH01000004">
    <property type="protein sequence ID" value="RDE18787.1"/>
    <property type="molecule type" value="Genomic_DNA"/>
</dbReference>
<accession>A0A369WAV1</accession>
<evidence type="ECO:0000256" key="9">
    <source>
        <dbReference type="HAMAP-Rule" id="MF_01852"/>
    </source>
</evidence>
<keyword evidence="3 9" id="KW-0808">Transferase</keyword>
<dbReference type="Proteomes" id="UP000253769">
    <property type="component" value="Unassembled WGS sequence"/>
</dbReference>
<dbReference type="EC" id="2.7.7.87" evidence="9"/>
<gene>
    <name evidence="9" type="primary">tsaC</name>
    <name evidence="11" type="ORF">DV711_14295</name>
</gene>
<keyword evidence="7 9" id="KW-0067">ATP-binding</keyword>
<keyword evidence="6 9" id="KW-0547">Nucleotide-binding</keyword>
<dbReference type="PANTHER" id="PTHR17490">
    <property type="entry name" value="SUA5"/>
    <property type="match status" value="1"/>
</dbReference>
<reference evidence="11 12" key="1">
    <citation type="submission" date="2018-07" db="EMBL/GenBank/DDBJ databases">
        <title>Motiliproteus coralliicola sp. nov., a bacterium isolated from Coral.</title>
        <authorList>
            <person name="Wang G."/>
        </authorList>
    </citation>
    <scope>NUCLEOTIDE SEQUENCE [LARGE SCALE GENOMIC DNA]</scope>
    <source>
        <strain evidence="11 12">C34</strain>
    </source>
</reference>
<comment type="caution">
    <text evidence="11">The sequence shown here is derived from an EMBL/GenBank/DDBJ whole genome shotgun (WGS) entry which is preliminary data.</text>
</comment>
<evidence type="ECO:0000256" key="2">
    <source>
        <dbReference type="ARBA" id="ARBA00022490"/>
    </source>
</evidence>
<dbReference type="OrthoDB" id="9814580at2"/>
<sequence>MNSWHLKQAVRAVRAGGIIAYPTEAVWGVGCDPFDSNAVRRLLQLKQRPEHKGLILVAASMAQLEPLLAGLSDAELAQLKLSWPGPNTWLIPDPDNLIPGWIKGEHQSVAVRVTDHPQTAALCLAFGGPLVSTSANLAGQPPAMSAGDIRQAFGYQIDYLLHGALGGRSQPSVIRDLRSGQVLR</sequence>
<evidence type="ECO:0000256" key="3">
    <source>
        <dbReference type="ARBA" id="ARBA00022679"/>
    </source>
</evidence>
<evidence type="ECO:0000256" key="7">
    <source>
        <dbReference type="ARBA" id="ARBA00022840"/>
    </source>
</evidence>
<dbReference type="HAMAP" id="MF_01852">
    <property type="entry name" value="TsaC"/>
    <property type="match status" value="1"/>
</dbReference>
<dbReference type="Pfam" id="PF01300">
    <property type="entry name" value="Sua5_yciO_yrdC"/>
    <property type="match status" value="1"/>
</dbReference>
<dbReference type="InterPro" id="IPR006070">
    <property type="entry name" value="Sua5-like_dom"/>
</dbReference>
<evidence type="ECO:0000256" key="6">
    <source>
        <dbReference type="ARBA" id="ARBA00022741"/>
    </source>
</evidence>
<dbReference type="GO" id="GO:0005524">
    <property type="term" value="F:ATP binding"/>
    <property type="evidence" value="ECO:0007669"/>
    <property type="project" value="UniProtKB-UniRule"/>
</dbReference>
<evidence type="ECO:0000256" key="5">
    <source>
        <dbReference type="ARBA" id="ARBA00022695"/>
    </source>
</evidence>
<evidence type="ECO:0000259" key="10">
    <source>
        <dbReference type="PROSITE" id="PS51163"/>
    </source>
</evidence>
<evidence type="ECO:0000256" key="8">
    <source>
        <dbReference type="ARBA" id="ARBA00048366"/>
    </source>
</evidence>
<keyword evidence="12" id="KW-1185">Reference proteome</keyword>
<dbReference type="PANTHER" id="PTHR17490:SF18">
    <property type="entry name" value="THREONYLCARBAMOYL-AMP SYNTHASE"/>
    <property type="match status" value="1"/>
</dbReference>
<keyword evidence="2 9" id="KW-0963">Cytoplasm</keyword>
<evidence type="ECO:0000313" key="11">
    <source>
        <dbReference type="EMBL" id="RDE18787.1"/>
    </source>
</evidence>
<dbReference type="InterPro" id="IPR050156">
    <property type="entry name" value="TC-AMP_synthase_SUA5"/>
</dbReference>
<dbReference type="SUPFAM" id="SSF55821">
    <property type="entry name" value="YrdC/RibB"/>
    <property type="match status" value="1"/>
</dbReference>
<comment type="function">
    <text evidence="9">Required for the formation of a threonylcarbamoyl group on adenosine at position 37 (t(6)A37) in tRNAs that read codons beginning with adenine. Catalyzes the conversion of L-threonine, HCO(3)(-)/CO(2) and ATP to give threonylcarbamoyl-AMP (TC-AMP) as the acyladenylate intermediate, with the release of diphosphate.</text>
</comment>
<dbReference type="InterPro" id="IPR017945">
    <property type="entry name" value="DHBP_synth_RibB-like_a/b_dom"/>
</dbReference>
<dbReference type="GO" id="GO:0006450">
    <property type="term" value="P:regulation of translational fidelity"/>
    <property type="evidence" value="ECO:0007669"/>
    <property type="project" value="TreeGrafter"/>
</dbReference>
<dbReference type="InterPro" id="IPR023535">
    <property type="entry name" value="TC-AMP_synthase"/>
</dbReference>
<evidence type="ECO:0000313" key="12">
    <source>
        <dbReference type="Proteomes" id="UP000253769"/>
    </source>
</evidence>
<dbReference type="GO" id="GO:0061710">
    <property type="term" value="F:L-threonylcarbamoyladenylate synthase"/>
    <property type="evidence" value="ECO:0007669"/>
    <property type="project" value="UniProtKB-EC"/>
</dbReference>
<dbReference type="AlphaFoldDB" id="A0A369WAV1"/>
<dbReference type="GO" id="GO:0002949">
    <property type="term" value="P:tRNA threonylcarbamoyladenosine modification"/>
    <property type="evidence" value="ECO:0007669"/>
    <property type="project" value="UniProtKB-UniRule"/>
</dbReference>
<dbReference type="GO" id="GO:0005737">
    <property type="term" value="C:cytoplasm"/>
    <property type="evidence" value="ECO:0007669"/>
    <property type="project" value="UniProtKB-SubCell"/>
</dbReference>
<evidence type="ECO:0000256" key="1">
    <source>
        <dbReference type="ARBA" id="ARBA00004496"/>
    </source>
</evidence>
<dbReference type="FunFam" id="3.90.870.10:FF:000004">
    <property type="entry name" value="Threonylcarbamoyl-AMP synthase"/>
    <property type="match status" value="1"/>
</dbReference>
<comment type="similarity">
    <text evidence="9">Belongs to the SUA5 family. TsaC subfamily.</text>
</comment>
<comment type="catalytic activity">
    <reaction evidence="8 9">
        <text>L-threonine + hydrogencarbonate + ATP = L-threonylcarbamoyladenylate + diphosphate + H2O</text>
        <dbReference type="Rhea" id="RHEA:36407"/>
        <dbReference type="ChEBI" id="CHEBI:15377"/>
        <dbReference type="ChEBI" id="CHEBI:17544"/>
        <dbReference type="ChEBI" id="CHEBI:30616"/>
        <dbReference type="ChEBI" id="CHEBI:33019"/>
        <dbReference type="ChEBI" id="CHEBI:57926"/>
        <dbReference type="ChEBI" id="CHEBI:73682"/>
        <dbReference type="EC" id="2.7.7.87"/>
    </reaction>
</comment>
<dbReference type="Gene3D" id="3.90.870.10">
    <property type="entry name" value="DHBP synthase"/>
    <property type="match status" value="1"/>
</dbReference>
<keyword evidence="5 9" id="KW-0548">Nucleotidyltransferase</keyword>